<dbReference type="AlphaFoldDB" id="A0A066XGC3"/>
<organism evidence="1 2">
    <name type="scientific">Colletotrichum sublineola</name>
    <name type="common">Sorghum anthracnose fungus</name>
    <dbReference type="NCBI Taxonomy" id="1173701"/>
    <lineage>
        <taxon>Eukaryota</taxon>
        <taxon>Fungi</taxon>
        <taxon>Dikarya</taxon>
        <taxon>Ascomycota</taxon>
        <taxon>Pezizomycotina</taxon>
        <taxon>Sordariomycetes</taxon>
        <taxon>Hypocreomycetidae</taxon>
        <taxon>Glomerellales</taxon>
        <taxon>Glomerellaceae</taxon>
        <taxon>Colletotrichum</taxon>
        <taxon>Colletotrichum graminicola species complex</taxon>
    </lineage>
</organism>
<sequence length="101" mass="10797">MEVTGHAEASPVLGAVGTILLVAPTDKGSLEAADETRERLPRVRRMPHPVLAHAEDPGRPDERAPELIAGNVVFRHGEAKPTPAESRACPALKVRVIKLAQ</sequence>
<reference evidence="2" key="1">
    <citation type="journal article" date="2014" name="Genome Announc.">
        <title>Draft genome sequence of Colletotrichum sublineola, a destructive pathogen of cultivated sorghum.</title>
        <authorList>
            <person name="Baroncelli R."/>
            <person name="Sanz-Martin J.M."/>
            <person name="Rech G.E."/>
            <person name="Sukno S.A."/>
            <person name="Thon M.R."/>
        </authorList>
    </citation>
    <scope>NUCLEOTIDE SEQUENCE [LARGE SCALE GENOMIC DNA]</scope>
    <source>
        <strain evidence="2">TX430BB</strain>
    </source>
</reference>
<keyword evidence="2" id="KW-1185">Reference proteome</keyword>
<protein>
    <submittedName>
        <fullName evidence="1">Uncharacterized protein</fullName>
    </submittedName>
</protein>
<proteinExistence type="predicted"/>
<accession>A0A066XGC3</accession>
<evidence type="ECO:0000313" key="1">
    <source>
        <dbReference type="EMBL" id="KDN68218.1"/>
    </source>
</evidence>
<dbReference type="HOGENOM" id="CLU_2291540_0_0_1"/>
<name>A0A066XGC3_COLSU</name>
<gene>
    <name evidence="1" type="ORF">CSUB01_12680</name>
</gene>
<dbReference type="Proteomes" id="UP000027238">
    <property type="component" value="Unassembled WGS sequence"/>
</dbReference>
<comment type="caution">
    <text evidence="1">The sequence shown here is derived from an EMBL/GenBank/DDBJ whole genome shotgun (WGS) entry which is preliminary data.</text>
</comment>
<dbReference type="EMBL" id="JMSE01000703">
    <property type="protein sequence ID" value="KDN68218.1"/>
    <property type="molecule type" value="Genomic_DNA"/>
</dbReference>
<evidence type="ECO:0000313" key="2">
    <source>
        <dbReference type="Proteomes" id="UP000027238"/>
    </source>
</evidence>